<name>A0AB38ZPB9_9ADEN</name>
<evidence type="ECO:0000259" key="1">
    <source>
        <dbReference type="Pfam" id="PF01057"/>
    </source>
</evidence>
<reference evidence="2" key="1">
    <citation type="submission" date="2023-06" db="EMBL/GenBank/DDBJ databases">
        <title>Identification of a novel pathogenic adenovirus species in African Grey Parrot unveils distinct lineage within aviadenoviruses.</title>
        <authorList>
            <person name="Das T."/>
            <person name="Raidal S."/>
            <person name="Das S."/>
        </authorList>
    </citation>
    <scope>NUCLEOTIDE SEQUENCE</scope>
    <source>
        <strain evidence="2">CS23-0540</strain>
    </source>
</reference>
<proteinExistence type="predicted"/>
<evidence type="ECO:0000313" key="2">
    <source>
        <dbReference type="EMBL" id="XBY87756.1"/>
    </source>
</evidence>
<feature type="domain" description="Parvovirus non-structural protein 1 helicase" evidence="1">
    <location>
        <begin position="9"/>
        <end position="140"/>
    </location>
</feature>
<dbReference type="Pfam" id="PF01057">
    <property type="entry name" value="Parvo_NS1"/>
    <property type="match status" value="1"/>
</dbReference>
<organism evidence="2">
    <name type="scientific">Psittacine aviadenovirus B</name>
    <dbReference type="NCBI Taxonomy" id="2169709"/>
    <lineage>
        <taxon>Viruses</taxon>
        <taxon>Varidnaviria</taxon>
        <taxon>Bamfordvirae</taxon>
        <taxon>Preplasmiviricota</taxon>
        <taxon>Polisuviricotina</taxon>
        <taxon>Pharingeaviricetes</taxon>
        <taxon>Rowavirales</taxon>
        <taxon>Adenoviridae</taxon>
        <taxon>Aviadenovirus</taxon>
        <taxon>Aviadenovirus rubri</taxon>
    </lineage>
</organism>
<accession>A0AB38ZPB9</accession>
<protein>
    <submittedName>
        <fullName evidence="2">ORF10 protein</fullName>
    </submittedName>
</protein>
<dbReference type="GO" id="GO:0019079">
    <property type="term" value="P:viral genome replication"/>
    <property type="evidence" value="ECO:0007669"/>
    <property type="project" value="InterPro"/>
</dbReference>
<dbReference type="InterPro" id="IPR001257">
    <property type="entry name" value="Parvovirus_NS1_helicase"/>
</dbReference>
<dbReference type="EMBL" id="OR096706">
    <property type="protein sequence ID" value="XBY87756.1"/>
    <property type="molecule type" value="Genomic_DNA"/>
</dbReference>
<sequence>MRKIHRAASADAMDRMVCTLTSRRCFTKEDWHFHDPDTYNRYRDVAEGVLSKARKHYCAYSLYQCFINNPQQIEFPQSSDAALRRLAENDGFRLSPLVFALYRWMSEFTFTGAVDTLNTLYVVGDATTDADTFANSLLRMFCCVVTAHLNDFSVKDFAAVAPSTRLLFFPPVQHALPFSNPIVNQLLKGKETFVAAGDEEPTRLRPVKCLVRLKQLPKPESLPTNRREHVVLIFSSHGNGQIFFQSELNNYMEAIKGRDRGEVECHNDYGVLCNSDIHCETCSDPLNIISVTDP</sequence>